<dbReference type="Proteomes" id="UP000320179">
    <property type="component" value="Chromosome"/>
</dbReference>
<dbReference type="EMBL" id="CP017174">
    <property type="protein sequence ID" value="QDE67069.1"/>
    <property type="molecule type" value="Genomic_DNA"/>
</dbReference>
<accession>A0AAE6FXP1</accession>
<name>A0AAE6FXP1_MYXXA</name>
<sequence length="353" mass="39210">MGGVLALLICGCPAAPREVELAVSLGLEDVEVQATLRDVQVWTQEPADALLAVHQIAGPEAPFVASLLRQYAWLPRLQKWEWHVRGDALDLTLLGSMPRSRFDACVALPPKSSPCAGFPLWKSGEEYHSILDVNHQDPAAAGWTPAPRVATRWPVRADRLETRVLLGSRWFRPSSSSALPPYQLQTRAPEVVASYAALIERQRLAFRAGNTADSKAIQAEATKTLPPEVLSLFQAQTRRERLGLIQALLRRHGLRPAKLLRRPLDHEFTNAGPEDYAPSLIPLKPPPEVLLLRLARLHDQAAVRFGVDWETGTRDFSSWLDESELRGVCEELSRKASGWRRPCKHLLDTGVAP</sequence>
<gene>
    <name evidence="1" type="ORF">BHS09_08630</name>
</gene>
<dbReference type="AlphaFoldDB" id="A0AAE6FXP1"/>
<protein>
    <submittedName>
        <fullName evidence="1">Uncharacterized protein</fullName>
    </submittedName>
</protein>
<organism evidence="1 2">
    <name type="scientific">Myxococcus xanthus</name>
    <dbReference type="NCBI Taxonomy" id="34"/>
    <lineage>
        <taxon>Bacteria</taxon>
        <taxon>Pseudomonadati</taxon>
        <taxon>Myxococcota</taxon>
        <taxon>Myxococcia</taxon>
        <taxon>Myxococcales</taxon>
        <taxon>Cystobacterineae</taxon>
        <taxon>Myxococcaceae</taxon>
        <taxon>Myxococcus</taxon>
    </lineage>
</organism>
<reference evidence="1 2" key="1">
    <citation type="journal article" date="2019" name="Science">
        <title>Social genes are selection hotspots in kin groups of a soil microbe.</title>
        <authorList>
            <person name="Wielgoss S."/>
            <person name="Wolfensberger R."/>
            <person name="Sun L."/>
            <person name="Fiegna F."/>
            <person name="Velicer G.J."/>
        </authorList>
    </citation>
    <scope>NUCLEOTIDE SEQUENCE [LARGE SCALE GENOMIC DNA]</scope>
    <source>
        <strain evidence="1 2">MC3.5.9c15</strain>
    </source>
</reference>
<evidence type="ECO:0000313" key="1">
    <source>
        <dbReference type="EMBL" id="QDE67069.1"/>
    </source>
</evidence>
<proteinExistence type="predicted"/>
<evidence type="ECO:0000313" key="2">
    <source>
        <dbReference type="Proteomes" id="UP000320179"/>
    </source>
</evidence>